<feature type="domain" description="RNA polymerase sigma-70 region 2" evidence="5">
    <location>
        <begin position="22"/>
        <end position="84"/>
    </location>
</feature>
<dbReference type="InterPro" id="IPR014284">
    <property type="entry name" value="RNA_pol_sigma-70_dom"/>
</dbReference>
<dbReference type="InterPro" id="IPR013325">
    <property type="entry name" value="RNA_pol_sigma_r2"/>
</dbReference>
<dbReference type="CDD" id="cd06171">
    <property type="entry name" value="Sigma70_r4"/>
    <property type="match status" value="1"/>
</dbReference>
<evidence type="ECO:0000259" key="6">
    <source>
        <dbReference type="Pfam" id="PF08281"/>
    </source>
</evidence>
<dbReference type="Pfam" id="PF08281">
    <property type="entry name" value="Sigma70_r4_2"/>
    <property type="match status" value="1"/>
</dbReference>
<dbReference type="RefSeq" id="WP_378294276.1">
    <property type="nucleotide sequence ID" value="NZ_JBHULE010000019.1"/>
</dbReference>
<dbReference type="InterPro" id="IPR013324">
    <property type="entry name" value="RNA_pol_sigma_r3/r4-like"/>
</dbReference>
<dbReference type="SUPFAM" id="SSF88946">
    <property type="entry name" value="Sigma2 domain of RNA polymerase sigma factors"/>
    <property type="match status" value="1"/>
</dbReference>
<protein>
    <submittedName>
        <fullName evidence="7">RNA polymerase sigma factor</fullName>
    </submittedName>
</protein>
<evidence type="ECO:0000313" key="8">
    <source>
        <dbReference type="Proteomes" id="UP001597319"/>
    </source>
</evidence>
<gene>
    <name evidence="7" type="ORF">ACFSR1_17315</name>
</gene>
<proteinExistence type="inferred from homology"/>
<dbReference type="Gene3D" id="1.10.10.10">
    <property type="entry name" value="Winged helix-like DNA-binding domain superfamily/Winged helix DNA-binding domain"/>
    <property type="match status" value="1"/>
</dbReference>
<organism evidence="7 8">
    <name type="scientific">Aquimarina rubra</name>
    <dbReference type="NCBI Taxonomy" id="1920033"/>
    <lineage>
        <taxon>Bacteria</taxon>
        <taxon>Pseudomonadati</taxon>
        <taxon>Bacteroidota</taxon>
        <taxon>Flavobacteriia</taxon>
        <taxon>Flavobacteriales</taxon>
        <taxon>Flavobacteriaceae</taxon>
        <taxon>Aquimarina</taxon>
    </lineage>
</organism>
<evidence type="ECO:0000256" key="1">
    <source>
        <dbReference type="ARBA" id="ARBA00010641"/>
    </source>
</evidence>
<evidence type="ECO:0000259" key="5">
    <source>
        <dbReference type="Pfam" id="PF04542"/>
    </source>
</evidence>
<evidence type="ECO:0000256" key="4">
    <source>
        <dbReference type="ARBA" id="ARBA00023163"/>
    </source>
</evidence>
<feature type="domain" description="RNA polymerase sigma factor 70 region 4 type 2" evidence="6">
    <location>
        <begin position="113"/>
        <end position="165"/>
    </location>
</feature>
<comment type="similarity">
    <text evidence="1">Belongs to the sigma-70 factor family. ECF subfamily.</text>
</comment>
<dbReference type="InterPro" id="IPR039425">
    <property type="entry name" value="RNA_pol_sigma-70-like"/>
</dbReference>
<sequence length="184" mass="21710">MDTRELIKKCKKSNREAQSELFYTYKDKLFALCLKYCKNREEAEDILQDSFLTIYKKIKQYKDKGSFEGWMKRITINKAIDRYHDNFFIDIPIKEDLICDTEIDSDDFTLSIDQLLAFVQELPDQYRLVFNLYQLDNYSHKEIAAMLKISEGTSKSNLHRAKLQLKMAILSKVYSQKKMAVSNG</sequence>
<reference evidence="8" key="1">
    <citation type="journal article" date="2019" name="Int. J. Syst. Evol. Microbiol.">
        <title>The Global Catalogue of Microorganisms (GCM) 10K type strain sequencing project: providing services to taxonomists for standard genome sequencing and annotation.</title>
        <authorList>
            <consortium name="The Broad Institute Genomics Platform"/>
            <consortium name="The Broad Institute Genome Sequencing Center for Infectious Disease"/>
            <person name="Wu L."/>
            <person name="Ma J."/>
        </authorList>
    </citation>
    <scope>NUCLEOTIDE SEQUENCE [LARGE SCALE GENOMIC DNA]</scope>
    <source>
        <strain evidence="8">KCTC 52274</strain>
    </source>
</reference>
<dbReference type="Proteomes" id="UP001597319">
    <property type="component" value="Unassembled WGS sequence"/>
</dbReference>
<dbReference type="EMBL" id="JBHULE010000019">
    <property type="protein sequence ID" value="MFD2564445.1"/>
    <property type="molecule type" value="Genomic_DNA"/>
</dbReference>
<comment type="caution">
    <text evidence="7">The sequence shown here is derived from an EMBL/GenBank/DDBJ whole genome shotgun (WGS) entry which is preliminary data.</text>
</comment>
<keyword evidence="8" id="KW-1185">Reference proteome</keyword>
<dbReference type="PANTHER" id="PTHR43133">
    <property type="entry name" value="RNA POLYMERASE ECF-TYPE SIGMA FACTO"/>
    <property type="match status" value="1"/>
</dbReference>
<dbReference type="NCBIfam" id="TIGR02937">
    <property type="entry name" value="sigma70-ECF"/>
    <property type="match status" value="1"/>
</dbReference>
<dbReference type="Pfam" id="PF04542">
    <property type="entry name" value="Sigma70_r2"/>
    <property type="match status" value="1"/>
</dbReference>
<keyword evidence="2" id="KW-0805">Transcription regulation</keyword>
<dbReference type="PANTHER" id="PTHR43133:SF46">
    <property type="entry name" value="RNA POLYMERASE SIGMA-70 FACTOR ECF SUBFAMILY"/>
    <property type="match status" value="1"/>
</dbReference>
<evidence type="ECO:0000256" key="3">
    <source>
        <dbReference type="ARBA" id="ARBA00023082"/>
    </source>
</evidence>
<dbReference type="SUPFAM" id="SSF88659">
    <property type="entry name" value="Sigma3 and sigma4 domains of RNA polymerase sigma factors"/>
    <property type="match status" value="1"/>
</dbReference>
<keyword evidence="3" id="KW-0731">Sigma factor</keyword>
<evidence type="ECO:0000313" key="7">
    <source>
        <dbReference type="EMBL" id="MFD2564445.1"/>
    </source>
</evidence>
<accession>A0ABW5LIL6</accession>
<name>A0ABW5LIL6_9FLAO</name>
<dbReference type="InterPro" id="IPR036388">
    <property type="entry name" value="WH-like_DNA-bd_sf"/>
</dbReference>
<dbReference type="Gene3D" id="1.10.1740.10">
    <property type="match status" value="1"/>
</dbReference>
<dbReference type="InterPro" id="IPR007627">
    <property type="entry name" value="RNA_pol_sigma70_r2"/>
</dbReference>
<dbReference type="InterPro" id="IPR013249">
    <property type="entry name" value="RNA_pol_sigma70_r4_t2"/>
</dbReference>
<evidence type="ECO:0000256" key="2">
    <source>
        <dbReference type="ARBA" id="ARBA00023015"/>
    </source>
</evidence>
<keyword evidence="4" id="KW-0804">Transcription</keyword>